<name>A0A9D1Q005_9FIRM</name>
<dbReference type="PRINTS" id="PR01652">
    <property type="entry name" value="SHAPEPROTEIN"/>
</dbReference>
<dbReference type="Gene3D" id="3.30.420.40">
    <property type="match status" value="2"/>
</dbReference>
<dbReference type="Proteomes" id="UP000823990">
    <property type="component" value="Unassembled WGS sequence"/>
</dbReference>
<keyword evidence="2 6" id="KW-0547">Nucleotide-binding</keyword>
<evidence type="ECO:0000256" key="3">
    <source>
        <dbReference type="ARBA" id="ARBA00022840"/>
    </source>
</evidence>
<evidence type="ECO:0000256" key="2">
    <source>
        <dbReference type="ARBA" id="ARBA00022741"/>
    </source>
</evidence>
<accession>A0A9D1Q005</accession>
<evidence type="ECO:0000256" key="5">
    <source>
        <dbReference type="ARBA" id="ARBA00023458"/>
    </source>
</evidence>
<dbReference type="EMBL" id="DXHS01000058">
    <property type="protein sequence ID" value="HIW02356.1"/>
    <property type="molecule type" value="Genomic_DNA"/>
</dbReference>
<dbReference type="InterPro" id="IPR043129">
    <property type="entry name" value="ATPase_NBD"/>
</dbReference>
<evidence type="ECO:0000313" key="7">
    <source>
        <dbReference type="EMBL" id="HIW02356.1"/>
    </source>
</evidence>
<dbReference type="GO" id="GO:0005524">
    <property type="term" value="F:ATP binding"/>
    <property type="evidence" value="ECO:0007669"/>
    <property type="project" value="UniProtKB-KW"/>
</dbReference>
<protein>
    <recommendedName>
        <fullName evidence="6">Cell shape-determining protein MreB</fullName>
    </recommendedName>
</protein>
<comment type="subunit">
    <text evidence="6">Forms polymers.</text>
</comment>
<comment type="similarity">
    <text evidence="5 6">Belongs to the FtsA/MreB family.</text>
</comment>
<proteinExistence type="inferred from homology"/>
<dbReference type="GO" id="GO:0008360">
    <property type="term" value="P:regulation of cell shape"/>
    <property type="evidence" value="ECO:0007669"/>
    <property type="project" value="UniProtKB-UniRule"/>
</dbReference>
<gene>
    <name evidence="6" type="primary">mreB</name>
    <name evidence="7" type="ORF">H9892_03370</name>
</gene>
<comment type="function">
    <text evidence="6">Forms membrane-associated dynamic filaments that are essential for cell shape determination. Acts by regulating cell wall synthesis and cell elongation, and thus cell shape. A feedback loop between cell geometry and MreB localization may maintain elongated cell shape by targeting cell wall growth to regions of negative cell wall curvature.</text>
</comment>
<dbReference type="PANTHER" id="PTHR42749:SF1">
    <property type="entry name" value="CELL SHAPE-DETERMINING PROTEIN MREB"/>
    <property type="match status" value="1"/>
</dbReference>
<reference evidence="7" key="1">
    <citation type="journal article" date="2021" name="PeerJ">
        <title>Extensive microbial diversity within the chicken gut microbiome revealed by metagenomics and culture.</title>
        <authorList>
            <person name="Gilroy R."/>
            <person name="Ravi A."/>
            <person name="Getino M."/>
            <person name="Pursley I."/>
            <person name="Horton D.L."/>
            <person name="Alikhan N.F."/>
            <person name="Baker D."/>
            <person name="Gharbi K."/>
            <person name="Hall N."/>
            <person name="Watson M."/>
            <person name="Adriaenssens E.M."/>
            <person name="Foster-Nyarko E."/>
            <person name="Jarju S."/>
            <person name="Secka A."/>
            <person name="Antonio M."/>
            <person name="Oren A."/>
            <person name="Chaudhuri R.R."/>
            <person name="La Ragione R."/>
            <person name="Hildebrand F."/>
            <person name="Pallen M.J."/>
        </authorList>
    </citation>
    <scope>NUCLEOTIDE SEQUENCE</scope>
    <source>
        <strain evidence="7">12435</strain>
    </source>
</reference>
<dbReference type="InterPro" id="IPR004753">
    <property type="entry name" value="MreB"/>
</dbReference>
<dbReference type="PANTHER" id="PTHR42749">
    <property type="entry name" value="CELL SHAPE-DETERMINING PROTEIN MREB"/>
    <property type="match status" value="1"/>
</dbReference>
<evidence type="ECO:0000256" key="1">
    <source>
        <dbReference type="ARBA" id="ARBA00022490"/>
    </source>
</evidence>
<dbReference type="GO" id="GO:0000902">
    <property type="term" value="P:cell morphogenesis"/>
    <property type="evidence" value="ECO:0007669"/>
    <property type="project" value="InterPro"/>
</dbReference>
<organism evidence="7 8">
    <name type="scientific">Candidatus Protoclostridium stercorigallinarum</name>
    <dbReference type="NCBI Taxonomy" id="2838741"/>
    <lineage>
        <taxon>Bacteria</taxon>
        <taxon>Bacillati</taxon>
        <taxon>Bacillota</taxon>
        <taxon>Clostridia</taxon>
        <taxon>Candidatus Protoclostridium</taxon>
    </lineage>
</organism>
<dbReference type="AlphaFoldDB" id="A0A9D1Q005"/>
<dbReference type="SUPFAM" id="SSF53067">
    <property type="entry name" value="Actin-like ATPase domain"/>
    <property type="match status" value="2"/>
</dbReference>
<comment type="caution">
    <text evidence="6">Lacks conserved residue(s) required for the propagation of feature annotation.</text>
</comment>
<comment type="caution">
    <text evidence="7">The sequence shown here is derived from an EMBL/GenBank/DDBJ whole genome shotgun (WGS) entry which is preliminary data.</text>
</comment>
<sequence>MTEELAISLGTSNTSIFMPGNGIVLCEPSVVAYSGDPAARRIKAVGKEAAAMEGRTSDRITVIRPLEDGLISDADACRDMLNAFLLKVVRPGVFGPRIRAIVGVPVGLSMEERRIYDDVLAKVGVTHAIMIENAILAAIGAGMPVHTHKSGLIADIGGGMTEIAVISLGAIVNGCSINVGGDMMDKALRDFIMGKYDLDVGTETIKRIKSRIGSLYSNDKTGLQVSGTDISARSPANFRVKATDVMEALMPYYLRIADAIDSILQVLPPETSADIGGDGIHVTGGASKILGLDKLFFGKLNLPVIVHDDAEYATVLGGGKLLENSVLLGEVLGTRQ</sequence>
<reference evidence="7" key="2">
    <citation type="submission" date="2021-04" db="EMBL/GenBank/DDBJ databases">
        <authorList>
            <person name="Gilroy R."/>
        </authorList>
    </citation>
    <scope>NUCLEOTIDE SEQUENCE</scope>
    <source>
        <strain evidence="7">12435</strain>
    </source>
</reference>
<evidence type="ECO:0000256" key="6">
    <source>
        <dbReference type="HAMAP-Rule" id="MF_02207"/>
    </source>
</evidence>
<keyword evidence="1 6" id="KW-0963">Cytoplasm</keyword>
<evidence type="ECO:0000256" key="4">
    <source>
        <dbReference type="ARBA" id="ARBA00022960"/>
    </source>
</evidence>
<dbReference type="HAMAP" id="MF_02207">
    <property type="entry name" value="MreB"/>
    <property type="match status" value="1"/>
</dbReference>
<evidence type="ECO:0000313" key="8">
    <source>
        <dbReference type="Proteomes" id="UP000823990"/>
    </source>
</evidence>
<comment type="subcellular location">
    <subcellularLocation>
        <location evidence="6">Cytoplasm</location>
    </subcellularLocation>
    <text evidence="6">Membrane-associated.</text>
</comment>
<keyword evidence="3 6" id="KW-0067">ATP-binding</keyword>
<dbReference type="InterPro" id="IPR056546">
    <property type="entry name" value="MreB_MamK-like"/>
</dbReference>
<dbReference type="GO" id="GO:0005737">
    <property type="term" value="C:cytoplasm"/>
    <property type="evidence" value="ECO:0007669"/>
    <property type="project" value="UniProtKB-SubCell"/>
</dbReference>
<dbReference type="Pfam" id="PF06723">
    <property type="entry name" value="MreB_Mbl"/>
    <property type="match status" value="1"/>
</dbReference>
<keyword evidence="4 6" id="KW-0133">Cell shape</keyword>